<name>A0AAV6U4L4_9ARAC</name>
<dbReference type="AlphaFoldDB" id="A0AAV6U4L4"/>
<sequence length="272" mass="28678">MVTTALEGSSVETNFSQNLEGLIQYHFEISDSEPTEETTSRGAIFDPITKDELEYSVNSQGLDKAPGPDGMGPSDVEPTNLKKDIYPGKSLANLCLYPSGLPSNIKADICAFTDGSKSDAGVGSGYVLRVALAALYPKSPIILKIKTLCTELADKTINLGWVKAHVGLMGNEIADSIAGAAAEFGVSSPAVLSLLGPLAAASLGGGWSFPALLGFGGLNLRGGRVFGLACPYLHRSPAIVDIGPISDIYYDPTILLCGRVFVESRKSIFVFW</sequence>
<feature type="region of interest" description="Disordered" evidence="1">
    <location>
        <begin position="59"/>
        <end position="78"/>
    </location>
</feature>
<evidence type="ECO:0000313" key="3">
    <source>
        <dbReference type="Proteomes" id="UP000827092"/>
    </source>
</evidence>
<evidence type="ECO:0000256" key="1">
    <source>
        <dbReference type="SAM" id="MobiDB-lite"/>
    </source>
</evidence>
<evidence type="ECO:0000313" key="2">
    <source>
        <dbReference type="EMBL" id="KAG8179212.1"/>
    </source>
</evidence>
<evidence type="ECO:0008006" key="4">
    <source>
        <dbReference type="Google" id="ProtNLM"/>
    </source>
</evidence>
<reference evidence="2 3" key="1">
    <citation type="journal article" date="2022" name="Nat. Ecol. Evol.">
        <title>A masculinizing supergene underlies an exaggerated male reproductive morph in a spider.</title>
        <authorList>
            <person name="Hendrickx F."/>
            <person name="De Corte Z."/>
            <person name="Sonet G."/>
            <person name="Van Belleghem S.M."/>
            <person name="Kostlbacher S."/>
            <person name="Vangestel C."/>
        </authorList>
    </citation>
    <scope>NUCLEOTIDE SEQUENCE [LARGE SCALE GENOMIC DNA]</scope>
    <source>
        <strain evidence="2">W744_W776</strain>
    </source>
</reference>
<dbReference type="InterPro" id="IPR036397">
    <property type="entry name" value="RNaseH_sf"/>
</dbReference>
<dbReference type="EMBL" id="JAFNEN010000643">
    <property type="protein sequence ID" value="KAG8179212.1"/>
    <property type="molecule type" value="Genomic_DNA"/>
</dbReference>
<proteinExistence type="predicted"/>
<dbReference type="Proteomes" id="UP000827092">
    <property type="component" value="Unassembled WGS sequence"/>
</dbReference>
<gene>
    <name evidence="2" type="ORF">JTE90_004040</name>
</gene>
<dbReference type="Gene3D" id="3.30.420.10">
    <property type="entry name" value="Ribonuclease H-like superfamily/Ribonuclease H"/>
    <property type="match status" value="1"/>
</dbReference>
<keyword evidence="3" id="KW-1185">Reference proteome</keyword>
<organism evidence="2 3">
    <name type="scientific">Oedothorax gibbosus</name>
    <dbReference type="NCBI Taxonomy" id="931172"/>
    <lineage>
        <taxon>Eukaryota</taxon>
        <taxon>Metazoa</taxon>
        <taxon>Ecdysozoa</taxon>
        <taxon>Arthropoda</taxon>
        <taxon>Chelicerata</taxon>
        <taxon>Arachnida</taxon>
        <taxon>Araneae</taxon>
        <taxon>Araneomorphae</taxon>
        <taxon>Entelegynae</taxon>
        <taxon>Araneoidea</taxon>
        <taxon>Linyphiidae</taxon>
        <taxon>Erigoninae</taxon>
        <taxon>Oedothorax</taxon>
    </lineage>
</organism>
<protein>
    <recommendedName>
        <fullName evidence="4">RNase H type-1 domain-containing protein</fullName>
    </recommendedName>
</protein>
<dbReference type="GO" id="GO:0003676">
    <property type="term" value="F:nucleic acid binding"/>
    <property type="evidence" value="ECO:0007669"/>
    <property type="project" value="InterPro"/>
</dbReference>
<accession>A0AAV6U4L4</accession>
<dbReference type="InterPro" id="IPR012337">
    <property type="entry name" value="RNaseH-like_sf"/>
</dbReference>
<comment type="caution">
    <text evidence="2">The sequence shown here is derived from an EMBL/GenBank/DDBJ whole genome shotgun (WGS) entry which is preliminary data.</text>
</comment>
<dbReference type="SUPFAM" id="SSF53098">
    <property type="entry name" value="Ribonuclease H-like"/>
    <property type="match status" value="1"/>
</dbReference>